<evidence type="ECO:0000256" key="4">
    <source>
        <dbReference type="ARBA" id="ARBA00022679"/>
    </source>
</evidence>
<evidence type="ECO:0000256" key="9">
    <source>
        <dbReference type="ARBA" id="ARBA00038120"/>
    </source>
</evidence>
<keyword evidence="6" id="KW-0472">Membrane</keyword>
<keyword evidence="2" id="KW-1003">Cell membrane</keyword>
<dbReference type="EMBL" id="MCIB01000039">
    <property type="protein sequence ID" value="RKD29025.1"/>
    <property type="molecule type" value="Genomic_DNA"/>
</dbReference>
<evidence type="ECO:0000313" key="12">
    <source>
        <dbReference type="EMBL" id="RKD29025.1"/>
    </source>
</evidence>
<proteinExistence type="inferred from homology"/>
<comment type="function">
    <text evidence="7">Catalyzes the glycosylation of 4,4'-diaponeurosporenoate, i.e. the esterification of glucose at the C1'' position with the carboxyl group of 4,4'-diaponeurosporenic acid, to form glycosyl-4,4'-diaponeurosporenoate. This is a step in the biosynthesis of staphyloxanthin, an orange pigment present in most staphylococci strains.</text>
</comment>
<dbReference type="InterPro" id="IPR026461">
    <property type="entry name" value="Trfase_2_rSAM/seldom_assoc"/>
</dbReference>
<protein>
    <recommendedName>
        <fullName evidence="10">4,4'-diaponeurosporenoate glycosyltransferase</fullName>
    </recommendedName>
</protein>
<comment type="subcellular location">
    <subcellularLocation>
        <location evidence="1">Cell membrane</location>
    </subcellularLocation>
</comment>
<sequence>MISIIVPVLNEEKSIERVLEGLNRLEGEKEIIVVDGGSRDKTVEIASKYAKVIKSRKGRAYQMNKGAKEAKGDILWFVHSDSILDKSSLKEIEKTVSNGCIGGGFSLYFSDYNTAFMKFVSITSNWRAKYLKLFFGDQGIFVKRDIFNKLGGYPEIDIMEDWEFSRRLSKEGKIKILEVPIGTSARRFKKGGPLKTLLLMHKIKVLYLLGVPPSRLSKIYREAR</sequence>
<evidence type="ECO:0000256" key="8">
    <source>
        <dbReference type="ARBA" id="ARBA00037904"/>
    </source>
</evidence>
<dbReference type="GO" id="GO:0016117">
    <property type="term" value="P:carotenoid biosynthetic process"/>
    <property type="evidence" value="ECO:0007669"/>
    <property type="project" value="UniProtKB-KW"/>
</dbReference>
<comment type="similarity">
    <text evidence="9">Belongs to the glycosyltransferase 2 family. CrtQ subfamily.</text>
</comment>
<dbReference type="InterPro" id="IPR029044">
    <property type="entry name" value="Nucleotide-diphossugar_trans"/>
</dbReference>
<dbReference type="CDD" id="cd02522">
    <property type="entry name" value="GT_2_like_a"/>
    <property type="match status" value="1"/>
</dbReference>
<evidence type="ECO:0000256" key="10">
    <source>
        <dbReference type="ARBA" id="ARBA00040345"/>
    </source>
</evidence>
<dbReference type="PANTHER" id="PTHR43646">
    <property type="entry name" value="GLYCOSYLTRANSFERASE"/>
    <property type="match status" value="1"/>
</dbReference>
<evidence type="ECO:0000256" key="2">
    <source>
        <dbReference type="ARBA" id="ARBA00022475"/>
    </source>
</evidence>
<dbReference type="GO" id="GO:0005886">
    <property type="term" value="C:plasma membrane"/>
    <property type="evidence" value="ECO:0007669"/>
    <property type="project" value="UniProtKB-SubCell"/>
</dbReference>
<keyword evidence="4 12" id="KW-0808">Transferase</keyword>
<dbReference type="GO" id="GO:0016757">
    <property type="term" value="F:glycosyltransferase activity"/>
    <property type="evidence" value="ECO:0007669"/>
    <property type="project" value="UniProtKB-KW"/>
</dbReference>
<dbReference type="RefSeq" id="WP_120170685.1">
    <property type="nucleotide sequence ID" value="NZ_MCIB01000039.1"/>
</dbReference>
<evidence type="ECO:0000256" key="7">
    <source>
        <dbReference type="ARBA" id="ARBA00037281"/>
    </source>
</evidence>
<dbReference type="PANTHER" id="PTHR43646:SF2">
    <property type="entry name" value="GLYCOSYLTRANSFERASE 2-LIKE DOMAIN-CONTAINING PROTEIN"/>
    <property type="match status" value="1"/>
</dbReference>
<evidence type="ECO:0000313" key="13">
    <source>
        <dbReference type="Proteomes" id="UP000284177"/>
    </source>
</evidence>
<gene>
    <name evidence="12" type="ORF">BET03_06675</name>
</gene>
<keyword evidence="13" id="KW-1185">Reference proteome</keyword>
<dbReference type="OrthoDB" id="9810303at2"/>
<name>A0A419SUY6_9FIRM</name>
<evidence type="ECO:0000256" key="5">
    <source>
        <dbReference type="ARBA" id="ARBA00022746"/>
    </source>
</evidence>
<feature type="domain" description="Glycosyltransferase 2-like" evidence="11">
    <location>
        <begin position="3"/>
        <end position="148"/>
    </location>
</feature>
<comment type="pathway">
    <text evidence="8">Carotenoid biosynthesis; staphyloxanthin biosynthesis; staphyloxanthin from farnesyl diphosphate: step 4/5.</text>
</comment>
<dbReference type="AlphaFoldDB" id="A0A419SUY6"/>
<comment type="caution">
    <text evidence="12">The sequence shown here is derived from an EMBL/GenBank/DDBJ whole genome shotgun (WGS) entry which is preliminary data.</text>
</comment>
<dbReference type="InterPro" id="IPR001173">
    <property type="entry name" value="Glyco_trans_2-like"/>
</dbReference>
<evidence type="ECO:0000256" key="1">
    <source>
        <dbReference type="ARBA" id="ARBA00004236"/>
    </source>
</evidence>
<dbReference type="Pfam" id="PF00535">
    <property type="entry name" value="Glycos_transf_2"/>
    <property type="match status" value="1"/>
</dbReference>
<dbReference type="SUPFAM" id="SSF53448">
    <property type="entry name" value="Nucleotide-diphospho-sugar transferases"/>
    <property type="match status" value="1"/>
</dbReference>
<evidence type="ECO:0000256" key="6">
    <source>
        <dbReference type="ARBA" id="ARBA00023136"/>
    </source>
</evidence>
<reference evidence="12 13" key="1">
    <citation type="submission" date="2016-08" db="EMBL/GenBank/DDBJ databases">
        <title>Novel Firmicutes and Novel Genomes.</title>
        <authorList>
            <person name="Poppleton D.I."/>
            <person name="Gribaldo S."/>
        </authorList>
    </citation>
    <scope>NUCLEOTIDE SEQUENCE [LARGE SCALE GENOMIC DNA]</scope>
    <source>
        <strain evidence="12 13">CTT3</strain>
    </source>
</reference>
<accession>A0A419SUY6</accession>
<evidence type="ECO:0000259" key="11">
    <source>
        <dbReference type="Pfam" id="PF00535"/>
    </source>
</evidence>
<organism evidence="12 13">
    <name type="scientific">Thermohalobacter berrensis</name>
    <dbReference type="NCBI Taxonomy" id="99594"/>
    <lineage>
        <taxon>Bacteria</taxon>
        <taxon>Bacillati</taxon>
        <taxon>Bacillota</taxon>
        <taxon>Tissierellia</taxon>
        <taxon>Tissierellales</taxon>
        <taxon>Thermohalobacteraceae</taxon>
        <taxon>Thermohalobacter</taxon>
    </lineage>
</organism>
<keyword evidence="3" id="KW-0328">Glycosyltransferase</keyword>
<dbReference type="Proteomes" id="UP000284177">
    <property type="component" value="Unassembled WGS sequence"/>
</dbReference>
<evidence type="ECO:0000256" key="3">
    <source>
        <dbReference type="ARBA" id="ARBA00022676"/>
    </source>
</evidence>
<keyword evidence="5" id="KW-0125">Carotenoid biosynthesis</keyword>
<dbReference type="NCBIfam" id="TIGR04283">
    <property type="entry name" value="glyco_like_mftF"/>
    <property type="match status" value="1"/>
</dbReference>
<dbReference type="Gene3D" id="3.90.550.10">
    <property type="entry name" value="Spore Coat Polysaccharide Biosynthesis Protein SpsA, Chain A"/>
    <property type="match status" value="1"/>
</dbReference>